<organism evidence="1 4">
    <name type="scientific">Paenibacillus odorifer</name>
    <dbReference type="NCBI Taxonomy" id="189426"/>
    <lineage>
        <taxon>Bacteria</taxon>
        <taxon>Bacillati</taxon>
        <taxon>Bacillota</taxon>
        <taxon>Bacilli</taxon>
        <taxon>Bacillales</taxon>
        <taxon>Paenibacillaceae</taxon>
        <taxon>Paenibacillus</taxon>
    </lineage>
</organism>
<name>A0AAD0NYJ5_9BACL</name>
<accession>A0AAD0NYJ5</accession>
<evidence type="ECO:0000313" key="2">
    <source>
        <dbReference type="EMBL" id="OME09802.1"/>
    </source>
</evidence>
<dbReference type="EMBL" id="MPTO01000057">
    <property type="protein sequence ID" value="OME09802.1"/>
    <property type="molecule type" value="Genomic_DNA"/>
</dbReference>
<reference evidence="2 3" key="1">
    <citation type="submission" date="2016-10" db="EMBL/GenBank/DDBJ databases">
        <title>Paenibacillus species isolates.</title>
        <authorList>
            <person name="Beno S.M."/>
        </authorList>
    </citation>
    <scope>NUCLEOTIDE SEQUENCE [LARGE SCALE GENOMIC DNA]</scope>
    <source>
        <strain evidence="2 3">FSL H7-0918</strain>
    </source>
</reference>
<evidence type="ECO:0000313" key="3">
    <source>
        <dbReference type="Proteomes" id="UP000187323"/>
    </source>
</evidence>
<gene>
    <name evidence="2" type="ORF">BSK47_31770</name>
    <name evidence="1" type="ORF">CD191_01445</name>
</gene>
<reference evidence="1 4" key="2">
    <citation type="submission" date="2017-06" db="EMBL/GenBank/DDBJ databases">
        <title>Complete genome sequence of Paenibacillus odorifer CBA7130.</title>
        <authorList>
            <person name="Nam Y.-D."/>
            <person name="Kang J."/>
            <person name="Chung W.-H."/>
        </authorList>
    </citation>
    <scope>NUCLEOTIDE SEQUENCE [LARGE SCALE GENOMIC DNA]</scope>
    <source>
        <strain evidence="1 4">CBA7130</strain>
    </source>
</reference>
<dbReference type="RefSeq" id="WP_111502276.1">
    <property type="nucleotide sequence ID" value="NZ_CP021965.1"/>
</dbReference>
<evidence type="ECO:0000313" key="1">
    <source>
        <dbReference type="EMBL" id="AWV31392.1"/>
    </source>
</evidence>
<dbReference type="Proteomes" id="UP000249163">
    <property type="component" value="Chromosome"/>
</dbReference>
<dbReference type="AlphaFoldDB" id="A0AAD0NYJ5"/>
<dbReference type="Proteomes" id="UP000187323">
    <property type="component" value="Unassembled WGS sequence"/>
</dbReference>
<evidence type="ECO:0000313" key="4">
    <source>
        <dbReference type="Proteomes" id="UP000249163"/>
    </source>
</evidence>
<dbReference type="EMBL" id="CP021965">
    <property type="protein sequence ID" value="AWV31392.1"/>
    <property type="molecule type" value="Genomic_DNA"/>
</dbReference>
<sequence length="266" mass="29138">MTLPVLSTNTIINLPVDGTRPIDQVVIKVVNNGSAGAFCYITGLSNSVSPQAIFIEELFELQYQETLSKTYVMVEDLFQFNFVYSQEQMKIQVFLVDTDGVWTAVDLEVFQVSRITSEIRDNVTVTSTDFAAISFMRRPGFAIPQGLAAEIRPAALDVMSKRPVRYMVVAGGTLDGTFENYPTPTTNIPVTDTALLVNYTCTTVTGGKVIMQGTGSGISGAYANLAVNLLNERLSYEFYDEPVTLVVNSLSGGDDLAVTFKMSEQW</sequence>
<proteinExistence type="predicted"/>
<protein>
    <submittedName>
        <fullName evidence="1">Uncharacterized protein</fullName>
    </submittedName>
</protein>